<proteinExistence type="predicted"/>
<evidence type="ECO:0000313" key="1">
    <source>
        <dbReference type="EMBL" id="KAH0463460.1"/>
    </source>
</evidence>
<dbReference type="Proteomes" id="UP000775213">
    <property type="component" value="Unassembled WGS sequence"/>
</dbReference>
<dbReference type="AlphaFoldDB" id="A0AAV7H7G7"/>
<protein>
    <submittedName>
        <fullName evidence="1">Uncharacterized protein</fullName>
    </submittedName>
</protein>
<reference evidence="1 2" key="1">
    <citation type="journal article" date="2021" name="Hortic Res">
        <title>Chromosome-scale assembly of the Dendrobium chrysotoxum genome enhances the understanding of orchid evolution.</title>
        <authorList>
            <person name="Zhang Y."/>
            <person name="Zhang G.Q."/>
            <person name="Zhang D."/>
            <person name="Liu X.D."/>
            <person name="Xu X.Y."/>
            <person name="Sun W.H."/>
            <person name="Yu X."/>
            <person name="Zhu X."/>
            <person name="Wang Z.W."/>
            <person name="Zhao X."/>
            <person name="Zhong W.Y."/>
            <person name="Chen H."/>
            <person name="Yin W.L."/>
            <person name="Huang T."/>
            <person name="Niu S.C."/>
            <person name="Liu Z.J."/>
        </authorList>
    </citation>
    <scope>NUCLEOTIDE SEQUENCE [LARGE SCALE GENOMIC DNA]</scope>
    <source>
        <strain evidence="1">Lindl</strain>
    </source>
</reference>
<keyword evidence="2" id="KW-1185">Reference proteome</keyword>
<accession>A0AAV7H7G7</accession>
<dbReference type="PANTHER" id="PTHR36356:SF1">
    <property type="entry name" value="EXPRESSED PROTEIN"/>
    <property type="match status" value="1"/>
</dbReference>
<dbReference type="EMBL" id="JAGFBR010000008">
    <property type="protein sequence ID" value="KAH0463460.1"/>
    <property type="molecule type" value="Genomic_DNA"/>
</dbReference>
<organism evidence="1 2">
    <name type="scientific">Dendrobium chrysotoxum</name>
    <name type="common">Orchid</name>
    <dbReference type="NCBI Taxonomy" id="161865"/>
    <lineage>
        <taxon>Eukaryota</taxon>
        <taxon>Viridiplantae</taxon>
        <taxon>Streptophyta</taxon>
        <taxon>Embryophyta</taxon>
        <taxon>Tracheophyta</taxon>
        <taxon>Spermatophyta</taxon>
        <taxon>Magnoliopsida</taxon>
        <taxon>Liliopsida</taxon>
        <taxon>Asparagales</taxon>
        <taxon>Orchidaceae</taxon>
        <taxon>Epidendroideae</taxon>
        <taxon>Malaxideae</taxon>
        <taxon>Dendrobiinae</taxon>
        <taxon>Dendrobium</taxon>
    </lineage>
</organism>
<evidence type="ECO:0000313" key="2">
    <source>
        <dbReference type="Proteomes" id="UP000775213"/>
    </source>
</evidence>
<sequence length="79" mass="9086">MSTPASGRSKNWRQFSYFELAESRRSATISHPSMIQAFRRGDFDGFALHVASYKVLRDMWKSANEGIEQLAFEARRVAE</sequence>
<gene>
    <name evidence="1" type="ORF">IEQ34_008042</name>
</gene>
<name>A0AAV7H7G7_DENCH</name>
<dbReference type="GO" id="GO:0009507">
    <property type="term" value="C:chloroplast"/>
    <property type="evidence" value="ECO:0007669"/>
    <property type="project" value="TreeGrafter"/>
</dbReference>
<dbReference type="PANTHER" id="PTHR36356">
    <property type="entry name" value="EXPRESSED PROTEIN"/>
    <property type="match status" value="1"/>
</dbReference>
<comment type="caution">
    <text evidence="1">The sequence shown here is derived from an EMBL/GenBank/DDBJ whole genome shotgun (WGS) entry which is preliminary data.</text>
</comment>